<reference evidence="2" key="2">
    <citation type="submission" date="2025-08" db="UniProtKB">
        <authorList>
            <consortium name="RefSeq"/>
        </authorList>
    </citation>
    <scope>IDENTIFICATION</scope>
    <source>
        <tissue evidence="2">Leaf</tissue>
    </source>
</reference>
<gene>
    <name evidence="2" type="primary">LOC142164092</name>
</gene>
<organism evidence="1 2">
    <name type="scientific">Nicotiana tabacum</name>
    <name type="common">Common tobacco</name>
    <dbReference type="NCBI Taxonomy" id="4097"/>
    <lineage>
        <taxon>Eukaryota</taxon>
        <taxon>Viridiplantae</taxon>
        <taxon>Streptophyta</taxon>
        <taxon>Embryophyta</taxon>
        <taxon>Tracheophyta</taxon>
        <taxon>Spermatophyta</taxon>
        <taxon>Magnoliopsida</taxon>
        <taxon>eudicotyledons</taxon>
        <taxon>Gunneridae</taxon>
        <taxon>Pentapetalae</taxon>
        <taxon>asterids</taxon>
        <taxon>lamiids</taxon>
        <taxon>Solanales</taxon>
        <taxon>Solanaceae</taxon>
        <taxon>Nicotianoideae</taxon>
        <taxon>Nicotianeae</taxon>
        <taxon>Nicotiana</taxon>
    </lineage>
</organism>
<keyword evidence="1" id="KW-1185">Reference proteome</keyword>
<name>A0AC58RXD5_TOBAC</name>
<accession>A0AC58RXD5</accession>
<sequence length="103" mass="11431">MPGYAKFMKDLVTKKRSMKFKTIKVTHQVSVIVHSISPKLEDSGAFTIPCTIGSAEFAKAHCDLGVSINLMPYSVFETLEIGQPRPTSMRLQMADRTMKIPLG</sequence>
<protein>
    <submittedName>
        <fullName evidence="2">Uncharacterized protein LOC142164092</fullName>
    </submittedName>
</protein>
<evidence type="ECO:0000313" key="1">
    <source>
        <dbReference type="Proteomes" id="UP000790787"/>
    </source>
</evidence>
<dbReference type="RefSeq" id="XP_075077370.1">
    <property type="nucleotide sequence ID" value="XM_075221269.1"/>
</dbReference>
<evidence type="ECO:0000313" key="2">
    <source>
        <dbReference type="RefSeq" id="XP_075077370.1"/>
    </source>
</evidence>
<dbReference type="Proteomes" id="UP000790787">
    <property type="component" value="Chromosome 9"/>
</dbReference>
<proteinExistence type="predicted"/>
<reference evidence="1" key="1">
    <citation type="journal article" date="2014" name="Nat. Commun.">
        <title>The tobacco genome sequence and its comparison with those of tomato and potato.</title>
        <authorList>
            <person name="Sierro N."/>
            <person name="Battey J.N."/>
            <person name="Ouadi S."/>
            <person name="Bakaher N."/>
            <person name="Bovet L."/>
            <person name="Willig A."/>
            <person name="Goepfert S."/>
            <person name="Peitsch M.C."/>
            <person name="Ivanov N.V."/>
        </authorList>
    </citation>
    <scope>NUCLEOTIDE SEQUENCE [LARGE SCALE GENOMIC DNA]</scope>
</reference>